<evidence type="ECO:0000256" key="3">
    <source>
        <dbReference type="ARBA" id="ARBA00023242"/>
    </source>
</evidence>
<dbReference type="GO" id="GO:0003684">
    <property type="term" value="F:damaged DNA binding"/>
    <property type="evidence" value="ECO:0007669"/>
    <property type="project" value="EnsemblFungi"/>
</dbReference>
<dbReference type="SUPFAM" id="SSF46955">
    <property type="entry name" value="Putative DNA-binding domain"/>
    <property type="match status" value="1"/>
</dbReference>
<evidence type="ECO:0000256" key="1">
    <source>
        <dbReference type="ARBA" id="ARBA00004123"/>
    </source>
</evidence>
<dbReference type="Pfam" id="PF05181">
    <property type="entry name" value="XPA_C"/>
    <property type="match status" value="1"/>
</dbReference>
<keyword evidence="3" id="KW-0539">Nucleus</keyword>
<dbReference type="EMBL" id="KV454007">
    <property type="protein sequence ID" value="ODQ44387.1"/>
    <property type="molecule type" value="Genomic_DNA"/>
</dbReference>
<comment type="subcellular location">
    <subcellularLocation>
        <location evidence="1">Nucleus</location>
    </subcellularLocation>
</comment>
<evidence type="ECO:0000256" key="2">
    <source>
        <dbReference type="ARBA" id="ARBA00022833"/>
    </source>
</evidence>
<name>A0A1E3NE22_9ASCO</name>
<dbReference type="GO" id="GO:0070914">
    <property type="term" value="P:UV-damage excision repair"/>
    <property type="evidence" value="ECO:0007669"/>
    <property type="project" value="TreeGrafter"/>
</dbReference>
<gene>
    <name evidence="6" type="ORF">PICMEDRAFT_55937</name>
</gene>
<dbReference type="STRING" id="763406.A0A1E3NE22"/>
<dbReference type="Proteomes" id="UP000094455">
    <property type="component" value="Unassembled WGS sequence"/>
</dbReference>
<keyword evidence="7" id="KW-1185">Reference proteome</keyword>
<dbReference type="GeneID" id="30179870"/>
<dbReference type="OrthoDB" id="5368863at2759"/>
<feature type="region of interest" description="Disordered" evidence="4">
    <location>
        <begin position="32"/>
        <end position="51"/>
    </location>
</feature>
<feature type="domain" description="XPA C-terminal" evidence="5">
    <location>
        <begin position="249"/>
        <end position="299"/>
    </location>
</feature>
<dbReference type="CDD" id="cd21077">
    <property type="entry name" value="DBD_Rad14"/>
    <property type="match status" value="1"/>
</dbReference>
<protein>
    <recommendedName>
        <fullName evidence="5">XPA C-terminal domain-containing protein</fullName>
    </recommendedName>
</protein>
<dbReference type="InterPro" id="IPR009061">
    <property type="entry name" value="DNA-bd_dom_put_sf"/>
</dbReference>
<reference evidence="6 7" key="1">
    <citation type="journal article" date="2016" name="Proc. Natl. Acad. Sci. U.S.A.">
        <title>Comparative genomics of biotechnologically important yeasts.</title>
        <authorList>
            <person name="Riley R."/>
            <person name="Haridas S."/>
            <person name="Wolfe K.H."/>
            <person name="Lopes M.R."/>
            <person name="Hittinger C.T."/>
            <person name="Goeker M."/>
            <person name="Salamov A.A."/>
            <person name="Wisecaver J.H."/>
            <person name="Long T.M."/>
            <person name="Calvey C.H."/>
            <person name="Aerts A.L."/>
            <person name="Barry K.W."/>
            <person name="Choi C."/>
            <person name="Clum A."/>
            <person name="Coughlan A.Y."/>
            <person name="Deshpande S."/>
            <person name="Douglass A.P."/>
            <person name="Hanson S.J."/>
            <person name="Klenk H.-P."/>
            <person name="LaButti K.M."/>
            <person name="Lapidus A."/>
            <person name="Lindquist E.A."/>
            <person name="Lipzen A.M."/>
            <person name="Meier-Kolthoff J.P."/>
            <person name="Ohm R.A."/>
            <person name="Otillar R.P."/>
            <person name="Pangilinan J.L."/>
            <person name="Peng Y."/>
            <person name="Rokas A."/>
            <person name="Rosa C.A."/>
            <person name="Scheuner C."/>
            <person name="Sibirny A.A."/>
            <person name="Slot J.C."/>
            <person name="Stielow J.B."/>
            <person name="Sun H."/>
            <person name="Kurtzman C.P."/>
            <person name="Blackwell M."/>
            <person name="Grigoriev I.V."/>
            <person name="Jeffries T.W."/>
        </authorList>
    </citation>
    <scope>NUCLEOTIDE SEQUENCE [LARGE SCALE GENOMIC DNA]</scope>
    <source>
        <strain evidence="6 7">NRRL Y-2026</strain>
    </source>
</reference>
<keyword evidence="2" id="KW-0862">Zinc</keyword>
<dbReference type="InterPro" id="IPR037129">
    <property type="entry name" value="XPA_sf"/>
</dbReference>
<dbReference type="PANTHER" id="PTHR10142">
    <property type="entry name" value="DNA REPAIR PROTEIN COMPLEMENTING XP-A CELLS"/>
    <property type="match status" value="1"/>
</dbReference>
<proteinExistence type="predicted"/>
<dbReference type="Gene3D" id="3.90.530.10">
    <property type="entry name" value="XPA C-terminal domain"/>
    <property type="match status" value="1"/>
</dbReference>
<dbReference type="InterPro" id="IPR022656">
    <property type="entry name" value="XPA_C"/>
</dbReference>
<sequence length="400" mass="46194">MNAEQKQAVINENRIKALEKIRQRQQLVKQAVSGVGESNCERQGGSLKNTAEINPRPAAELKRAKLTLTPEQQQLIEKNRQKALERLRMKQGVASGALRDASQASLKQYQPAVPGAVNDGGPGIGAGSLATNPAANKVSSNYIRPSVHKADYIEYDFSTMQDTFGGFVSNKKVDKNGNPIEMTLTDWKNQQLEKRNMTVRGEDEDDLPPMDLQNAPKCYECGSVDLDKKMLEVFNCRVCKSCKEKHPEKYSLLTKTECKEDYFMTEPELADLGLFRRIVKENPHSGTFSRMQLFLRYQIEEYAFKKWGSSDNLDNEWLRREEMRKNRREKRFNNKLREMRKKLRAEELTRNLRSQRDKKHVHDWSFPERKKPVDKEEVPENSFVKRCVDCGMEVEEILML</sequence>
<dbReference type="GO" id="GO:0000715">
    <property type="term" value="P:nucleotide-excision repair, DNA damage recognition"/>
    <property type="evidence" value="ECO:0007669"/>
    <property type="project" value="EnsemblFungi"/>
</dbReference>
<dbReference type="NCBIfam" id="TIGR00598">
    <property type="entry name" value="rad14"/>
    <property type="match status" value="1"/>
</dbReference>
<dbReference type="PANTHER" id="PTHR10142:SF0">
    <property type="entry name" value="DNA REPAIR PROTEIN COMPLEMENTING XP-A CELLS"/>
    <property type="match status" value="1"/>
</dbReference>
<dbReference type="InterPro" id="IPR000465">
    <property type="entry name" value="XPA/RAD14"/>
</dbReference>
<dbReference type="GO" id="GO:1901255">
    <property type="term" value="P:nucleotide-excision repair involved in interstrand cross-link repair"/>
    <property type="evidence" value="ECO:0007669"/>
    <property type="project" value="TreeGrafter"/>
</dbReference>
<dbReference type="GO" id="GO:0008270">
    <property type="term" value="F:zinc ion binding"/>
    <property type="evidence" value="ECO:0007669"/>
    <property type="project" value="EnsemblFungi"/>
</dbReference>
<organism evidence="6 7">
    <name type="scientific">Pichia membranifaciens NRRL Y-2026</name>
    <dbReference type="NCBI Taxonomy" id="763406"/>
    <lineage>
        <taxon>Eukaryota</taxon>
        <taxon>Fungi</taxon>
        <taxon>Dikarya</taxon>
        <taxon>Ascomycota</taxon>
        <taxon>Saccharomycotina</taxon>
        <taxon>Pichiomycetes</taxon>
        <taxon>Pichiales</taxon>
        <taxon>Pichiaceae</taxon>
        <taxon>Pichia</taxon>
    </lineage>
</organism>
<dbReference type="GO" id="GO:0006284">
    <property type="term" value="P:base-excision repair"/>
    <property type="evidence" value="ECO:0007669"/>
    <property type="project" value="TreeGrafter"/>
</dbReference>
<accession>A0A1E3NE22</accession>
<dbReference type="GO" id="GO:0000110">
    <property type="term" value="C:nucleotide-excision repair factor 1 complex"/>
    <property type="evidence" value="ECO:0007669"/>
    <property type="project" value="EnsemblFungi"/>
</dbReference>
<evidence type="ECO:0000256" key="4">
    <source>
        <dbReference type="SAM" id="MobiDB-lite"/>
    </source>
</evidence>
<dbReference type="AlphaFoldDB" id="A0A1E3NE22"/>
<evidence type="ECO:0000313" key="6">
    <source>
        <dbReference type="EMBL" id="ODQ44387.1"/>
    </source>
</evidence>
<evidence type="ECO:0000313" key="7">
    <source>
        <dbReference type="Proteomes" id="UP000094455"/>
    </source>
</evidence>
<dbReference type="RefSeq" id="XP_019015500.1">
    <property type="nucleotide sequence ID" value="XM_019163183.1"/>
</dbReference>
<evidence type="ECO:0000259" key="5">
    <source>
        <dbReference type="Pfam" id="PF05181"/>
    </source>
</evidence>